<organism evidence="2 3">
    <name type="scientific">Lentzea tibetensis</name>
    <dbReference type="NCBI Taxonomy" id="2591470"/>
    <lineage>
        <taxon>Bacteria</taxon>
        <taxon>Bacillati</taxon>
        <taxon>Actinomycetota</taxon>
        <taxon>Actinomycetes</taxon>
        <taxon>Pseudonocardiales</taxon>
        <taxon>Pseudonocardiaceae</taxon>
        <taxon>Lentzea</taxon>
    </lineage>
</organism>
<reference evidence="2 3" key="1">
    <citation type="submission" date="2019-07" db="EMBL/GenBank/DDBJ databases">
        <title>Lentzea xizangensis sp. nov., isolated from Qinghai-Tibetan Plateau Soils.</title>
        <authorList>
            <person name="Huang J."/>
        </authorList>
    </citation>
    <scope>NUCLEOTIDE SEQUENCE [LARGE SCALE GENOMIC DNA]</scope>
    <source>
        <strain evidence="2 3">FXJ1.1311</strain>
    </source>
</reference>
<proteinExistence type="predicted"/>
<dbReference type="EMBL" id="VOBR01000008">
    <property type="protein sequence ID" value="TWP51541.1"/>
    <property type="molecule type" value="Genomic_DNA"/>
</dbReference>
<accession>A0A563EVM9</accession>
<dbReference type="AlphaFoldDB" id="A0A563EVM9"/>
<evidence type="ECO:0000313" key="2">
    <source>
        <dbReference type="EMBL" id="TWP51541.1"/>
    </source>
</evidence>
<dbReference type="RefSeq" id="WP_146352362.1">
    <property type="nucleotide sequence ID" value="NZ_VOBR01000008.1"/>
</dbReference>
<keyword evidence="1" id="KW-0732">Signal</keyword>
<sequence>MRKTLLGALVPVAAIAGMLGAGTAQADDAPNQAPTLDALNDQWNNGGGAIGYGAASMVSAAWLGIPSSAVFYGQDVTGLGDVEYVPAEG</sequence>
<name>A0A563EVM9_9PSEU</name>
<feature type="signal peptide" evidence="1">
    <location>
        <begin position="1"/>
        <end position="26"/>
    </location>
</feature>
<protein>
    <submittedName>
        <fullName evidence="2">Uncharacterized protein</fullName>
    </submittedName>
</protein>
<dbReference type="Proteomes" id="UP000316639">
    <property type="component" value="Unassembled WGS sequence"/>
</dbReference>
<evidence type="ECO:0000256" key="1">
    <source>
        <dbReference type="SAM" id="SignalP"/>
    </source>
</evidence>
<keyword evidence="3" id="KW-1185">Reference proteome</keyword>
<gene>
    <name evidence="2" type="ORF">FKR81_15200</name>
</gene>
<evidence type="ECO:0000313" key="3">
    <source>
        <dbReference type="Proteomes" id="UP000316639"/>
    </source>
</evidence>
<feature type="chain" id="PRO_5022077211" evidence="1">
    <location>
        <begin position="27"/>
        <end position="89"/>
    </location>
</feature>
<comment type="caution">
    <text evidence="2">The sequence shown here is derived from an EMBL/GenBank/DDBJ whole genome shotgun (WGS) entry which is preliminary data.</text>
</comment>